<evidence type="ECO:0000313" key="1">
    <source>
        <dbReference type="EMBL" id="GFR11641.1"/>
    </source>
</evidence>
<proteinExistence type="predicted"/>
<keyword evidence="2" id="KW-1185">Reference proteome</keyword>
<reference evidence="1" key="1">
    <citation type="submission" date="2020-07" db="EMBL/GenBank/DDBJ databases">
        <title>Multicomponent nature underlies the extraordinary mechanical properties of spider dragline silk.</title>
        <authorList>
            <person name="Kono N."/>
            <person name="Nakamura H."/>
            <person name="Mori M."/>
            <person name="Yoshida Y."/>
            <person name="Ohtoshi R."/>
            <person name="Malay A.D."/>
            <person name="Moran D.A.P."/>
            <person name="Tomita M."/>
            <person name="Numata K."/>
            <person name="Arakawa K."/>
        </authorList>
    </citation>
    <scope>NUCLEOTIDE SEQUENCE</scope>
</reference>
<organism evidence="1 2">
    <name type="scientific">Trichonephila clavata</name>
    <name type="common">Joro spider</name>
    <name type="synonym">Nephila clavata</name>
    <dbReference type="NCBI Taxonomy" id="2740835"/>
    <lineage>
        <taxon>Eukaryota</taxon>
        <taxon>Metazoa</taxon>
        <taxon>Ecdysozoa</taxon>
        <taxon>Arthropoda</taxon>
        <taxon>Chelicerata</taxon>
        <taxon>Arachnida</taxon>
        <taxon>Araneae</taxon>
        <taxon>Araneomorphae</taxon>
        <taxon>Entelegynae</taxon>
        <taxon>Araneoidea</taxon>
        <taxon>Nephilidae</taxon>
        <taxon>Trichonephila</taxon>
    </lineage>
</organism>
<protein>
    <submittedName>
        <fullName evidence="1">Uncharacterized protein</fullName>
    </submittedName>
</protein>
<dbReference type="AlphaFoldDB" id="A0A8X6GUK9"/>
<dbReference type="EMBL" id="BMAO01006797">
    <property type="protein sequence ID" value="GFR11641.1"/>
    <property type="molecule type" value="Genomic_DNA"/>
</dbReference>
<dbReference type="Proteomes" id="UP000887116">
    <property type="component" value="Unassembled WGS sequence"/>
</dbReference>
<gene>
    <name evidence="1" type="ORF">TNCT_729011</name>
</gene>
<evidence type="ECO:0000313" key="2">
    <source>
        <dbReference type="Proteomes" id="UP000887116"/>
    </source>
</evidence>
<accession>A0A8X6GUK9</accession>
<comment type="caution">
    <text evidence="1">The sequence shown here is derived from an EMBL/GenBank/DDBJ whole genome shotgun (WGS) entry which is preliminary data.</text>
</comment>
<sequence length="127" mass="14349">MTGTVFFYFSLRKLIETSGCSKGIGKKKTSTGVSVSESCNHPSFNLHHKRTKWKHAFPKMAVRNDSHHSFQKASGKKFTINNFRENSSRNVERCQPLLTSKPEALGKCVGLLEKASFVPKNWNGKFK</sequence>
<name>A0A8X6GUK9_TRICU</name>